<gene>
    <name evidence="3" type="ORF">F3Y22_tig00013960pilonHSYRG00238</name>
</gene>
<feature type="transmembrane region" description="Helical" evidence="1">
    <location>
        <begin position="352"/>
        <end position="374"/>
    </location>
</feature>
<reference evidence="3" key="1">
    <citation type="submission" date="2019-09" db="EMBL/GenBank/DDBJ databases">
        <title>Draft genome information of white flower Hibiscus syriacus.</title>
        <authorList>
            <person name="Kim Y.-M."/>
        </authorList>
    </citation>
    <scope>NUCLEOTIDE SEQUENCE [LARGE SCALE GENOMIC DNA]</scope>
    <source>
        <strain evidence="3">YM2019G1</strain>
    </source>
</reference>
<dbReference type="AlphaFoldDB" id="A0A6A3C2K4"/>
<keyword evidence="2" id="KW-0732">Signal</keyword>
<feature type="transmembrane region" description="Helical" evidence="1">
    <location>
        <begin position="478"/>
        <end position="498"/>
    </location>
</feature>
<dbReference type="Proteomes" id="UP000436088">
    <property type="component" value="Unassembled WGS sequence"/>
</dbReference>
<dbReference type="GO" id="GO:0016020">
    <property type="term" value="C:membrane"/>
    <property type="evidence" value="ECO:0007669"/>
    <property type="project" value="InterPro"/>
</dbReference>
<keyword evidence="4" id="KW-1185">Reference proteome</keyword>
<feature type="transmembrane region" description="Helical" evidence="1">
    <location>
        <begin position="257"/>
        <end position="284"/>
    </location>
</feature>
<evidence type="ECO:0000313" key="3">
    <source>
        <dbReference type="EMBL" id="KAE8722547.1"/>
    </source>
</evidence>
<evidence type="ECO:0000313" key="4">
    <source>
        <dbReference type="Proteomes" id="UP000436088"/>
    </source>
</evidence>
<dbReference type="EMBL" id="VEPZ02000561">
    <property type="protein sequence ID" value="KAE8722547.1"/>
    <property type="molecule type" value="Genomic_DNA"/>
</dbReference>
<keyword evidence="1" id="KW-1133">Transmembrane helix</keyword>
<dbReference type="PANTHER" id="PTHR47555:SF2">
    <property type="entry name" value="N-ACETYLGLUCOSAMINYL TRANSFERASE COMPONENT FAMILY PROTEIN _ GPI1 FAMILY PROTEIN"/>
    <property type="match status" value="1"/>
</dbReference>
<comment type="caution">
    <text evidence="3">The sequence shown here is derived from an EMBL/GenBank/DDBJ whole genome shotgun (WGS) entry which is preliminary data.</text>
</comment>
<feature type="signal peptide" evidence="2">
    <location>
        <begin position="1"/>
        <end position="33"/>
    </location>
</feature>
<proteinExistence type="predicted"/>
<name>A0A6A3C2K4_HIBSY</name>
<organism evidence="3 4">
    <name type="scientific">Hibiscus syriacus</name>
    <name type="common">Rose of Sharon</name>
    <dbReference type="NCBI Taxonomy" id="106335"/>
    <lineage>
        <taxon>Eukaryota</taxon>
        <taxon>Viridiplantae</taxon>
        <taxon>Streptophyta</taxon>
        <taxon>Embryophyta</taxon>
        <taxon>Tracheophyta</taxon>
        <taxon>Spermatophyta</taxon>
        <taxon>Magnoliopsida</taxon>
        <taxon>eudicotyledons</taxon>
        <taxon>Gunneridae</taxon>
        <taxon>Pentapetalae</taxon>
        <taxon>rosids</taxon>
        <taxon>malvids</taxon>
        <taxon>Malvales</taxon>
        <taxon>Malvaceae</taxon>
        <taxon>Malvoideae</taxon>
        <taxon>Hibiscus</taxon>
    </lineage>
</organism>
<keyword evidence="1" id="KW-0812">Transmembrane</keyword>
<feature type="transmembrane region" description="Helical" evidence="1">
    <location>
        <begin position="550"/>
        <end position="575"/>
    </location>
</feature>
<dbReference type="InterPro" id="IPR007720">
    <property type="entry name" value="PigQ/GPI1"/>
</dbReference>
<dbReference type="GO" id="GO:0006506">
    <property type="term" value="P:GPI anchor biosynthetic process"/>
    <property type="evidence" value="ECO:0007669"/>
    <property type="project" value="InterPro"/>
</dbReference>
<dbReference type="GO" id="GO:0016740">
    <property type="term" value="F:transferase activity"/>
    <property type="evidence" value="ECO:0007669"/>
    <property type="project" value="UniProtKB-KW"/>
</dbReference>
<evidence type="ECO:0000256" key="1">
    <source>
        <dbReference type="SAM" id="Phobius"/>
    </source>
</evidence>
<feature type="chain" id="PRO_5025623649" evidence="2">
    <location>
        <begin position="34"/>
        <end position="748"/>
    </location>
</feature>
<keyword evidence="1" id="KW-0472">Membrane</keyword>
<feature type="transmembrane region" description="Helical" evidence="1">
    <location>
        <begin position="425"/>
        <end position="443"/>
    </location>
</feature>
<protein>
    <submittedName>
        <fullName evidence="3">N-acetylglucosaminyl transferase component family protein / Gpi1 family protein, putative isoform 2</fullName>
    </submittedName>
</protein>
<dbReference type="PANTHER" id="PTHR47555">
    <property type="entry name" value="N-ACETYLGLUCOSAMINYL TRANSFERASE COMPONENT FAMILY PROTEIN / GPI1 FAMILY PROTEIN"/>
    <property type="match status" value="1"/>
</dbReference>
<feature type="transmembrane region" description="Helical" evidence="1">
    <location>
        <begin position="519"/>
        <end position="544"/>
    </location>
</feature>
<evidence type="ECO:0000256" key="2">
    <source>
        <dbReference type="SAM" id="SignalP"/>
    </source>
</evidence>
<feature type="transmembrane region" description="Helical" evidence="1">
    <location>
        <begin position="450"/>
        <end position="472"/>
    </location>
</feature>
<sequence length="748" mass="84916">MRRKCRIWWPKHLSSAQLSCCRFLFGWFVTCSSDSLDIVVAFASNHKSSSNLQSGLQEILHSINGNMHVSLQDKSKFSLLGQYRSCLGHGQNGVEEDDMRSFGAHGVDGVSKCCGQRSCGCLKFDGVLGQSRQTSRESSYWIELAYDSLHLQAKGIHWVPKLHHIHWKREIMYQCDVHVILYEIPMYGAHHFSLRYWNSSEHGKASLKKPQWVDELQQKQPLNDMDTVVLAINSAAAAHKIFERHDSCKQSSANTPIILMFCTFLWHILATSLASLSTIFYIFLQFFHSILNFESQSWIYSASTKAFSNTWINFRIHCCQILYWPIFLKDNDLRSQTSVECAEKVALHKHSLWSSLVVDIFLGDLIGLALLFHAEPVCSQVSNFSSDLTNELLRSGSVWLMGVPAGFKLNIELAEVLGMISLNTIQIWSTLWIFMGSFFIYFIKGLGILAILMGVTIPAALVIDMIVIVTLHVSTLHWLISILYSQQLHALAALWRIFRGRKWNPLRQRLDSFDYTVKQHVVGSLLFTPLLLLLPTTSVFYIFFSILNTAISLSCMFIEVIISVIHATPFIKIALRLIKPRRFPLGIWFEIIACHSNSSHSPWSAYIDRNSFPVDEAPQKEDIDRTVSSVLISILHSNYLSIGQMVLPHYRKAFSGVSRSYIAMSVFGLLSGNKVASSLGATLPSTMPWLCIPYKEYWCLCRNSILACTIGNFGQTCCFIFVWFKLEHRNEQRLLKGDGGIKSGSYLI</sequence>
<accession>A0A6A3C2K4</accession>
<keyword evidence="3" id="KW-0808">Transferase</keyword>
<dbReference type="Pfam" id="PF05024">
    <property type="entry name" value="Gpi1"/>
    <property type="match status" value="1"/>
</dbReference>